<keyword evidence="1" id="KW-1133">Transmembrane helix</keyword>
<dbReference type="HOGENOM" id="CLU_1828021_0_0_1"/>
<keyword evidence="3" id="KW-1185">Reference proteome</keyword>
<keyword evidence="1" id="KW-0472">Membrane</keyword>
<reference evidence="2" key="2">
    <citation type="submission" date="2015-03" db="UniProtKB">
        <authorList>
            <consortium name="EnsemblPlants"/>
        </authorList>
    </citation>
    <scope>IDENTIFICATION</scope>
</reference>
<dbReference type="Proteomes" id="UP000032141">
    <property type="component" value="Chromosome C2"/>
</dbReference>
<keyword evidence="1" id="KW-0812">Transmembrane</keyword>
<evidence type="ECO:0000313" key="2">
    <source>
        <dbReference type="EnsemblPlants" id="Bo2g010250.1"/>
    </source>
</evidence>
<dbReference type="STRING" id="109376.A0A0D3AIJ2"/>
<protein>
    <submittedName>
        <fullName evidence="2">Uncharacterized protein</fullName>
    </submittedName>
</protein>
<reference evidence="2 3" key="1">
    <citation type="journal article" date="2014" name="Genome Biol.">
        <title>Transcriptome and methylome profiling reveals relics of genome dominance in the mesopolyploid Brassica oleracea.</title>
        <authorList>
            <person name="Parkin I.A."/>
            <person name="Koh C."/>
            <person name="Tang H."/>
            <person name="Robinson S.J."/>
            <person name="Kagale S."/>
            <person name="Clarke W.E."/>
            <person name="Town C.D."/>
            <person name="Nixon J."/>
            <person name="Krishnakumar V."/>
            <person name="Bidwell S.L."/>
            <person name="Denoeud F."/>
            <person name="Belcram H."/>
            <person name="Links M.G."/>
            <person name="Just J."/>
            <person name="Clarke C."/>
            <person name="Bender T."/>
            <person name="Huebert T."/>
            <person name="Mason A.S."/>
            <person name="Pires J.C."/>
            <person name="Barker G."/>
            <person name="Moore J."/>
            <person name="Walley P.G."/>
            <person name="Manoli S."/>
            <person name="Batley J."/>
            <person name="Edwards D."/>
            <person name="Nelson M.N."/>
            <person name="Wang X."/>
            <person name="Paterson A.H."/>
            <person name="King G."/>
            <person name="Bancroft I."/>
            <person name="Chalhoub B."/>
            <person name="Sharpe A.G."/>
        </authorList>
    </citation>
    <scope>NUCLEOTIDE SEQUENCE</scope>
    <source>
        <strain evidence="2 3">cv. TO1000</strain>
    </source>
</reference>
<name>A0A0D3AIJ2_BRAOL</name>
<proteinExistence type="predicted"/>
<sequence length="141" mass="15447">MADLTCTTPFVLYPLLLIILFFYSLNHHTGFLSSVVNDDPSCHHSVASSSVFSSFRFFPLRSSSSCLTTLNNSSSSEVTVVDEAAERIEEGLAMARAAIQKAGEVDFRKNSSDLGLVSNGSIYLNAFAFHQLRPFLSPIFT</sequence>
<feature type="transmembrane region" description="Helical" evidence="1">
    <location>
        <begin position="6"/>
        <end position="25"/>
    </location>
</feature>
<dbReference type="Gramene" id="Bo2g010250.1">
    <property type="protein sequence ID" value="Bo2g010250.1"/>
    <property type="gene ID" value="Bo2g010250"/>
</dbReference>
<dbReference type="EnsemblPlants" id="Bo2g010250.1">
    <property type="protein sequence ID" value="Bo2g010250.1"/>
    <property type="gene ID" value="Bo2g010250"/>
</dbReference>
<dbReference type="AlphaFoldDB" id="A0A0D3AIJ2"/>
<organism evidence="2 3">
    <name type="scientific">Brassica oleracea var. oleracea</name>
    <dbReference type="NCBI Taxonomy" id="109376"/>
    <lineage>
        <taxon>Eukaryota</taxon>
        <taxon>Viridiplantae</taxon>
        <taxon>Streptophyta</taxon>
        <taxon>Embryophyta</taxon>
        <taxon>Tracheophyta</taxon>
        <taxon>Spermatophyta</taxon>
        <taxon>Magnoliopsida</taxon>
        <taxon>eudicotyledons</taxon>
        <taxon>Gunneridae</taxon>
        <taxon>Pentapetalae</taxon>
        <taxon>rosids</taxon>
        <taxon>malvids</taxon>
        <taxon>Brassicales</taxon>
        <taxon>Brassicaceae</taxon>
        <taxon>Brassiceae</taxon>
        <taxon>Brassica</taxon>
    </lineage>
</organism>
<evidence type="ECO:0000313" key="3">
    <source>
        <dbReference type="Proteomes" id="UP000032141"/>
    </source>
</evidence>
<evidence type="ECO:0000256" key="1">
    <source>
        <dbReference type="SAM" id="Phobius"/>
    </source>
</evidence>
<accession>A0A0D3AIJ2</accession>